<protein>
    <submittedName>
        <fullName evidence="3">Concanavalin A-like lectin/glucanase domain-containing protein</fullName>
    </submittedName>
</protein>
<gene>
    <name evidence="3" type="ORF">FN846DRAFT_952582</name>
</gene>
<dbReference type="InterPro" id="IPR013320">
    <property type="entry name" value="ConA-like_dom_sf"/>
</dbReference>
<feature type="domain" description="GH16" evidence="2">
    <location>
        <begin position="9"/>
        <end position="263"/>
    </location>
</feature>
<keyword evidence="1" id="KW-0732">Signal</keyword>
<comment type="caution">
    <text evidence="3">The sequence shown here is derived from an EMBL/GenBank/DDBJ whole genome shotgun (WGS) entry which is preliminary data.</text>
</comment>
<proteinExistence type="predicted"/>
<sequence>MHPLLLVSLPFLVLPAPAHTACECGHLITSTNDFFTHRLLTRFTPPNTSTNSTLLATWEPQTWLVPGNLTQLTVSRRNEAANVFLSAGGLTLRQRGWDGKGPVSAAELHSIRDNFLFGSFRMRGVVRGGEGAVAGFFVYYDDSEESDVEIVTRDADGGRWVHYTNHPAYDPNTDTLTPNATFKDLLAKPWWEMQEHRLDWTAETTKFWQDGVLKRTISKNVPSHPGKVMINLWANNGSWSGQPSSIDVTLEIEYVDLYFNTSESNEGRDEAWNRACETAKGKKDAHCEVGAEGVSENRAAARSGGARIMKRVWTAVLGAGLVIGRWL</sequence>
<dbReference type="Pfam" id="PF00722">
    <property type="entry name" value="Glyco_hydro_16"/>
    <property type="match status" value="1"/>
</dbReference>
<name>A0A5J5EWD0_9PEZI</name>
<dbReference type="PANTHER" id="PTHR38121">
    <property type="entry name" value="GH16 DOMAIN-CONTAINING PROTEIN"/>
    <property type="match status" value="1"/>
</dbReference>
<dbReference type="InParanoid" id="A0A5J5EWD0"/>
<dbReference type="GO" id="GO:0030246">
    <property type="term" value="F:carbohydrate binding"/>
    <property type="evidence" value="ECO:0007669"/>
    <property type="project" value="UniProtKB-KW"/>
</dbReference>
<dbReference type="SUPFAM" id="SSF49899">
    <property type="entry name" value="Concanavalin A-like lectins/glucanases"/>
    <property type="match status" value="1"/>
</dbReference>
<dbReference type="CDD" id="cd00413">
    <property type="entry name" value="Glyco_hydrolase_16"/>
    <property type="match status" value="1"/>
</dbReference>
<dbReference type="OrthoDB" id="25131at2759"/>
<evidence type="ECO:0000256" key="1">
    <source>
        <dbReference type="SAM" id="SignalP"/>
    </source>
</evidence>
<dbReference type="Proteomes" id="UP000326924">
    <property type="component" value="Unassembled WGS sequence"/>
</dbReference>
<organism evidence="3 4">
    <name type="scientific">Sphaerosporella brunnea</name>
    <dbReference type="NCBI Taxonomy" id="1250544"/>
    <lineage>
        <taxon>Eukaryota</taxon>
        <taxon>Fungi</taxon>
        <taxon>Dikarya</taxon>
        <taxon>Ascomycota</taxon>
        <taxon>Pezizomycotina</taxon>
        <taxon>Pezizomycetes</taxon>
        <taxon>Pezizales</taxon>
        <taxon>Pyronemataceae</taxon>
        <taxon>Sphaerosporella</taxon>
    </lineage>
</organism>
<dbReference type="GO" id="GO:0004553">
    <property type="term" value="F:hydrolase activity, hydrolyzing O-glycosyl compounds"/>
    <property type="evidence" value="ECO:0007669"/>
    <property type="project" value="InterPro"/>
</dbReference>
<dbReference type="Gene3D" id="2.60.120.200">
    <property type="match status" value="1"/>
</dbReference>
<feature type="signal peptide" evidence="1">
    <location>
        <begin position="1"/>
        <end position="20"/>
    </location>
</feature>
<dbReference type="PANTHER" id="PTHR38121:SF4">
    <property type="entry name" value="GH16 DOMAIN-CONTAINING PROTEIN-RELATED"/>
    <property type="match status" value="1"/>
</dbReference>
<feature type="chain" id="PRO_5023870586" evidence="1">
    <location>
        <begin position="21"/>
        <end position="327"/>
    </location>
</feature>
<reference evidence="3 4" key="1">
    <citation type="submission" date="2019-09" db="EMBL/GenBank/DDBJ databases">
        <title>Draft genome of the ectomycorrhizal ascomycete Sphaerosporella brunnea.</title>
        <authorList>
            <consortium name="DOE Joint Genome Institute"/>
            <person name="Benucci G.M."/>
            <person name="Marozzi G."/>
            <person name="Antonielli L."/>
            <person name="Sanchez S."/>
            <person name="Marco P."/>
            <person name="Wang X."/>
            <person name="Falini L.B."/>
            <person name="Barry K."/>
            <person name="Haridas S."/>
            <person name="Lipzen A."/>
            <person name="Labutti K."/>
            <person name="Grigoriev I.V."/>
            <person name="Murat C."/>
            <person name="Martin F."/>
            <person name="Albertini E."/>
            <person name="Donnini D."/>
            <person name="Bonito G."/>
        </authorList>
    </citation>
    <scope>NUCLEOTIDE SEQUENCE [LARGE SCALE GENOMIC DNA]</scope>
    <source>
        <strain evidence="3 4">Sb_GMNB300</strain>
    </source>
</reference>
<dbReference type="GO" id="GO:0005975">
    <property type="term" value="P:carbohydrate metabolic process"/>
    <property type="evidence" value="ECO:0007669"/>
    <property type="project" value="InterPro"/>
</dbReference>
<evidence type="ECO:0000313" key="4">
    <source>
        <dbReference type="Proteomes" id="UP000326924"/>
    </source>
</evidence>
<dbReference type="PROSITE" id="PS51762">
    <property type="entry name" value="GH16_2"/>
    <property type="match status" value="1"/>
</dbReference>
<dbReference type="InterPro" id="IPR000757">
    <property type="entry name" value="Beta-glucanase-like"/>
</dbReference>
<keyword evidence="4" id="KW-1185">Reference proteome</keyword>
<dbReference type="AlphaFoldDB" id="A0A5J5EWD0"/>
<keyword evidence="3" id="KW-0430">Lectin</keyword>
<evidence type="ECO:0000313" key="3">
    <source>
        <dbReference type="EMBL" id="KAA8904566.1"/>
    </source>
</evidence>
<dbReference type="EMBL" id="VXIS01000107">
    <property type="protein sequence ID" value="KAA8904566.1"/>
    <property type="molecule type" value="Genomic_DNA"/>
</dbReference>
<accession>A0A5J5EWD0</accession>
<evidence type="ECO:0000259" key="2">
    <source>
        <dbReference type="PROSITE" id="PS51762"/>
    </source>
</evidence>